<comment type="caution">
    <text evidence="1">The sequence shown here is derived from an EMBL/GenBank/DDBJ whole genome shotgun (WGS) entry which is preliminary data.</text>
</comment>
<sequence length="128" mass="12997">MTEYTDQECDTIRTAAFGAMTLVAAADPGFFAMFKESMAGAKALAAAPQPLQGMLKSGGMPTAAKDKASVLAALQQSKQILSAKSPEDLAAFQNVIATACNEVASAANGVAETEVAAINEVRSAIGVA</sequence>
<evidence type="ECO:0000313" key="1">
    <source>
        <dbReference type="EMBL" id="GIH10792.1"/>
    </source>
</evidence>
<dbReference type="Proteomes" id="UP000612899">
    <property type="component" value="Unassembled WGS sequence"/>
</dbReference>
<reference evidence="1" key="1">
    <citation type="submission" date="2021-01" db="EMBL/GenBank/DDBJ databases">
        <title>Whole genome shotgun sequence of Rhizocola hellebori NBRC 109834.</title>
        <authorList>
            <person name="Komaki H."/>
            <person name="Tamura T."/>
        </authorList>
    </citation>
    <scope>NUCLEOTIDE SEQUENCE</scope>
    <source>
        <strain evidence="1">NBRC 109834</strain>
    </source>
</reference>
<accession>A0A8J3QJH5</accession>
<dbReference type="AlphaFoldDB" id="A0A8J3QJH5"/>
<dbReference type="EMBL" id="BONY01000106">
    <property type="protein sequence ID" value="GIH10792.1"/>
    <property type="molecule type" value="Genomic_DNA"/>
</dbReference>
<evidence type="ECO:0000313" key="2">
    <source>
        <dbReference type="Proteomes" id="UP000612899"/>
    </source>
</evidence>
<dbReference type="RefSeq" id="WP_203914508.1">
    <property type="nucleotide sequence ID" value="NZ_BONY01000106.1"/>
</dbReference>
<protein>
    <submittedName>
        <fullName evidence="1">Uncharacterized protein</fullName>
    </submittedName>
</protein>
<gene>
    <name evidence="1" type="ORF">Rhe02_88590</name>
</gene>
<name>A0A8J3QJH5_9ACTN</name>
<keyword evidence="2" id="KW-1185">Reference proteome</keyword>
<organism evidence="1 2">
    <name type="scientific">Rhizocola hellebori</name>
    <dbReference type="NCBI Taxonomy" id="1392758"/>
    <lineage>
        <taxon>Bacteria</taxon>
        <taxon>Bacillati</taxon>
        <taxon>Actinomycetota</taxon>
        <taxon>Actinomycetes</taxon>
        <taxon>Micromonosporales</taxon>
        <taxon>Micromonosporaceae</taxon>
        <taxon>Rhizocola</taxon>
    </lineage>
</organism>
<proteinExistence type="predicted"/>